<gene>
    <name evidence="9" type="ORF">CJD38_09540</name>
</gene>
<evidence type="ECO:0000256" key="2">
    <source>
        <dbReference type="ARBA" id="ARBA00006448"/>
    </source>
</evidence>
<accession>A0A2T5MG69</accession>
<dbReference type="OrthoDB" id="6538282at2"/>
<keyword evidence="6 7" id="KW-0472">Membrane</keyword>
<dbReference type="PANTHER" id="PTHR34582">
    <property type="entry name" value="UPF0702 TRANSMEMBRANE PROTEIN YCAP"/>
    <property type="match status" value="1"/>
</dbReference>
<keyword evidence="4 7" id="KW-0812">Transmembrane</keyword>
<reference evidence="9 10" key="1">
    <citation type="submission" date="2018-04" db="EMBL/GenBank/DDBJ databases">
        <title>Novel species isolated from glacier.</title>
        <authorList>
            <person name="Liu Q."/>
            <person name="Xin Y.-H."/>
        </authorList>
    </citation>
    <scope>NUCLEOTIDE SEQUENCE [LARGE SCALE GENOMIC DNA]</scope>
    <source>
        <strain evidence="9 10">GT1R17</strain>
    </source>
</reference>
<evidence type="ECO:0000256" key="3">
    <source>
        <dbReference type="ARBA" id="ARBA00022475"/>
    </source>
</evidence>
<keyword evidence="3" id="KW-1003">Cell membrane</keyword>
<dbReference type="PANTHER" id="PTHR34582:SF6">
    <property type="entry name" value="UPF0702 TRANSMEMBRANE PROTEIN YCAP"/>
    <property type="match status" value="1"/>
</dbReference>
<evidence type="ECO:0000313" key="9">
    <source>
        <dbReference type="EMBL" id="PTU31560.1"/>
    </source>
</evidence>
<dbReference type="EMBL" id="QANS01000003">
    <property type="protein sequence ID" value="PTU31560.1"/>
    <property type="molecule type" value="Genomic_DNA"/>
</dbReference>
<dbReference type="GO" id="GO:0005886">
    <property type="term" value="C:plasma membrane"/>
    <property type="evidence" value="ECO:0007669"/>
    <property type="project" value="UniProtKB-SubCell"/>
</dbReference>
<dbReference type="Gene3D" id="3.30.240.20">
    <property type="entry name" value="bsu07140 like domains"/>
    <property type="match status" value="1"/>
</dbReference>
<dbReference type="Pfam" id="PF04239">
    <property type="entry name" value="DUF421"/>
    <property type="match status" value="1"/>
</dbReference>
<dbReference type="Proteomes" id="UP000244248">
    <property type="component" value="Unassembled WGS sequence"/>
</dbReference>
<dbReference type="RefSeq" id="WP_107940104.1">
    <property type="nucleotide sequence ID" value="NZ_QANS01000003.1"/>
</dbReference>
<comment type="similarity">
    <text evidence="2">Belongs to the UPF0702 family.</text>
</comment>
<comment type="subcellular location">
    <subcellularLocation>
        <location evidence="1">Cell membrane</location>
        <topology evidence="1">Multi-pass membrane protein</topology>
    </subcellularLocation>
</comment>
<evidence type="ECO:0000256" key="6">
    <source>
        <dbReference type="ARBA" id="ARBA00023136"/>
    </source>
</evidence>
<sequence length="165" mass="18947">MEHIFGIDWHALFVPNTTLAEVIIRGTLIYLLLFFLMRFMRREAGQIGIADVLVVVVIADAAQNGMAGPYNSITEGVVLILTITFWDYALDWLGYHVPVFGRLIHPKPLPLIKDGRMLLRNMRRELITQEELQSRLREEGVEHMHEVKNCYMEGDGRISVISKNK</sequence>
<evidence type="ECO:0000256" key="1">
    <source>
        <dbReference type="ARBA" id="ARBA00004651"/>
    </source>
</evidence>
<organism evidence="9 10">
    <name type="scientific">Stenotrophobium rhamnosiphilum</name>
    <dbReference type="NCBI Taxonomy" id="2029166"/>
    <lineage>
        <taxon>Bacteria</taxon>
        <taxon>Pseudomonadati</taxon>
        <taxon>Pseudomonadota</taxon>
        <taxon>Gammaproteobacteria</taxon>
        <taxon>Nevskiales</taxon>
        <taxon>Nevskiaceae</taxon>
        <taxon>Stenotrophobium</taxon>
    </lineage>
</organism>
<name>A0A2T5MG69_9GAMM</name>
<keyword evidence="5 7" id="KW-1133">Transmembrane helix</keyword>
<feature type="transmembrane region" description="Helical" evidence="7">
    <location>
        <begin position="22"/>
        <end position="40"/>
    </location>
</feature>
<protein>
    <submittedName>
        <fullName evidence="9">DUF421 domain-containing protein</fullName>
    </submittedName>
</protein>
<evidence type="ECO:0000256" key="4">
    <source>
        <dbReference type="ARBA" id="ARBA00022692"/>
    </source>
</evidence>
<evidence type="ECO:0000313" key="10">
    <source>
        <dbReference type="Proteomes" id="UP000244248"/>
    </source>
</evidence>
<dbReference type="InterPro" id="IPR007353">
    <property type="entry name" value="DUF421"/>
</dbReference>
<evidence type="ECO:0000256" key="7">
    <source>
        <dbReference type="SAM" id="Phobius"/>
    </source>
</evidence>
<evidence type="ECO:0000256" key="5">
    <source>
        <dbReference type="ARBA" id="ARBA00022989"/>
    </source>
</evidence>
<feature type="domain" description="YetF C-terminal" evidence="8">
    <location>
        <begin position="97"/>
        <end position="165"/>
    </location>
</feature>
<comment type="caution">
    <text evidence="9">The sequence shown here is derived from an EMBL/GenBank/DDBJ whole genome shotgun (WGS) entry which is preliminary data.</text>
</comment>
<dbReference type="InterPro" id="IPR023090">
    <property type="entry name" value="UPF0702_alpha/beta_dom_sf"/>
</dbReference>
<keyword evidence="10" id="KW-1185">Reference proteome</keyword>
<dbReference type="AlphaFoldDB" id="A0A2T5MG69"/>
<evidence type="ECO:0000259" key="8">
    <source>
        <dbReference type="Pfam" id="PF04239"/>
    </source>
</evidence>
<proteinExistence type="inferred from homology"/>